<evidence type="ECO:0000313" key="3">
    <source>
        <dbReference type="EMBL" id="KGN30627.1"/>
    </source>
</evidence>
<feature type="region of interest" description="Disordered" evidence="1">
    <location>
        <begin position="1"/>
        <end position="25"/>
    </location>
</feature>
<dbReference type="OrthoDB" id="3415124at2"/>
<dbReference type="EMBL" id="AVPJ01000017">
    <property type="protein sequence ID" value="KGN30627.1"/>
    <property type="molecule type" value="Genomic_DNA"/>
</dbReference>
<dbReference type="STRING" id="1385520.N802_06420"/>
<evidence type="ECO:0000256" key="1">
    <source>
        <dbReference type="SAM" id="MobiDB-lite"/>
    </source>
</evidence>
<proteinExistence type="predicted"/>
<dbReference type="Proteomes" id="UP000030002">
    <property type="component" value="Unassembled WGS sequence"/>
</dbReference>
<keyword evidence="3" id="KW-0238">DNA-binding</keyword>
<sequence>MTANLRGTYRGAVQSISPPASRSLADDIRGRSDEELTALLAARPDLARPAPSDLTALAARSSTRASTARAIDALDTAHLQALEAAAVGAGATTTADLTRRLGADDPTLVDNLREELWRVALVWRAPEGLVVTRTTLEVLGESVAGLGPVAADLPGGAAPSDERIREIAADAPPRARAILDRLMWGPPLGIVPAEDSPGRPGPADDGPRWLVANGLVRAIAADQIVLPREVALVLRDGLVHRDPHLVPPSVTGPQRQPEAVDAAAGASASEVLALLDDLLDSWSQNPPRVLRTGGLAVRDLKAASAHLDTTPEHTAYLVELALIADLVADDGEVDPHWVPTAEYDAWQTEPGGERWARLALAWLSTTRAPHRVGSRSDASAVVNALGSDVQWPPIRSLRRAVLDLLGSVDGAIAPTAGDLAEAVRWHRPRRVPRTLDAVVEAVLREASWLGITGHGALSVAGRALLESDGEVDVVAESIHPHLPAPVDAVLLQADLTAIAPGPVTGSLAAFLRMVADVESRGGATVHRFSEDSIRRCLDTGWTGDDILAGLRDASSTPVPQPLEYLVRDVARRHGTVRVRGVGAVIRSEDEAGLDVMLAHKRLAPIQLRRIAPTVLTSPASPEVVLEMLREEGFSPVAESASGVVAVPSRPVRRAVRQRAIDPALVQAIDRAQLGSLVAGLRAAESQAQARAAGAAGGGRVGPAIPANDPTTSMAVLREAIADGRAVWLGYSDGLGQTQRMLFHPDRLDGGRVSGVSEGVTRTLSIHRITGVVPN</sequence>
<dbReference type="InterPro" id="IPR032830">
    <property type="entry name" value="XPB/Ssl2_N"/>
</dbReference>
<evidence type="ECO:0000313" key="4">
    <source>
        <dbReference type="Proteomes" id="UP000030002"/>
    </source>
</evidence>
<reference evidence="3 4" key="1">
    <citation type="submission" date="2013-08" db="EMBL/GenBank/DDBJ databases">
        <title>The genome sequence of Knoellia sinensis.</title>
        <authorList>
            <person name="Zhu W."/>
            <person name="Wang G."/>
        </authorList>
    </citation>
    <scope>NUCLEOTIDE SEQUENCE [LARGE SCALE GENOMIC DNA]</scope>
    <source>
        <strain evidence="3 4">KCTC 19936</strain>
    </source>
</reference>
<comment type="caution">
    <text evidence="3">The sequence shown here is derived from an EMBL/GenBank/DDBJ whole genome shotgun (WGS) entry which is preliminary data.</text>
</comment>
<feature type="domain" description="Helicase XPB/Ssl2 N-terminal" evidence="2">
    <location>
        <begin position="489"/>
        <end position="611"/>
    </location>
</feature>
<organism evidence="3 4">
    <name type="scientific">Knoellia sinensis KCTC 19936</name>
    <dbReference type="NCBI Taxonomy" id="1385520"/>
    <lineage>
        <taxon>Bacteria</taxon>
        <taxon>Bacillati</taxon>
        <taxon>Actinomycetota</taxon>
        <taxon>Actinomycetes</taxon>
        <taxon>Micrococcales</taxon>
        <taxon>Intrasporangiaceae</taxon>
        <taxon>Knoellia</taxon>
    </lineage>
</organism>
<dbReference type="Pfam" id="PF13625">
    <property type="entry name" value="Helicase_C_3"/>
    <property type="match status" value="1"/>
</dbReference>
<name>A0A0A0J3D2_9MICO</name>
<dbReference type="GO" id="GO:0003677">
    <property type="term" value="F:DNA binding"/>
    <property type="evidence" value="ECO:0007669"/>
    <property type="project" value="UniProtKB-KW"/>
</dbReference>
<gene>
    <name evidence="3" type="ORF">N802_06420</name>
</gene>
<protein>
    <submittedName>
        <fullName evidence="3">DNA-binding protein</fullName>
    </submittedName>
</protein>
<accession>A0A0A0J3D2</accession>
<keyword evidence="4" id="KW-1185">Reference proteome</keyword>
<dbReference type="eggNOG" id="COG2378">
    <property type="taxonomic scope" value="Bacteria"/>
</dbReference>
<evidence type="ECO:0000259" key="2">
    <source>
        <dbReference type="Pfam" id="PF13625"/>
    </source>
</evidence>
<dbReference type="AlphaFoldDB" id="A0A0A0J3D2"/>